<keyword evidence="8" id="KW-0106">Calcium</keyword>
<proteinExistence type="inferred from homology"/>
<sequence length="5756" mass="589192">MSDAKFDAKYYYLRYLAQVAAESYLKVKDAAGNVVLLGGVDLDNALRLGANRKDSGLGSNGHTQLTDQQIAEFLSTYQLIDQWADNPTAIGNSFTAPLKLANGTIVPSNTGFSATLMAVKDKPGEYVFSIRSTEISGWESGGDKSRDGVGADFFGITTGGGYAWAQIDAMRYYVQWLRENNILPSGAKVHVTGFSLGGHLALAFEQLYGAGQGGFTLVDGTTFNGAGLGGKSAGSGLTEMSNYYRSQLASPTWLPDLDIDDPDNKMLATQYKNAKAAASAGAKLPEVNIYEDARHAWAQAAAKKKFDTKWVAGGVFYPSLGASPGYESSVVKGLYGKELAGNMNMTATSGYHPATIGIPVESQPLLEGGLGSDGDYTNGHSITLVGDSLALIRALQKLDPTLSLESYEKFGKWASNKRTDNLAGADYEFDVLENLLDALRRLLQGDSIVSTKVVPGGKPVSQGFSDPEARAEYYKNINELASLEKFATLEKKVKFVDPQSVPDSKKAWVEFIELERTDFSAFLTLYTLSPYQIKAVDGAANVALESALNSGWKDIYTKWKADQNLSPSEQTFSNQWLEARQQLLFALLRANALNKDALLAEVPGVSAGLLADAKIKRTVTISGGNGSEIRFGDDKANVITASEISKSELYGQDGNDTLTGGQFADYLEGGDGDDSLVGGKGLDTLRGGGGGDKLFGGDNADLLHGGKGKDELDGDAGDDALFGGAGSDILRGGADNDFLFDVGDAEQNSLRGGSGSDYLEVKGGTGASILDGGIGNDQLLGSKEANNILSGGKGNDSIAGGDDMDIIDGDGNADGEGGGLPDGADLIEAGGGADIITGGGGADLLRGGSGDDTYKFDLANFGTDTIEDWQGSNVLQFGATPLTTAAYNAEKRAWVAGNGLEIRKLESGGRVTLAISNPLDAKSTLYLRNWAPGDHGLTLTGAPAAPAKPATTPRTQTARPENNNVDFMRGEDGDAMDGGAGNDILRGTDENSLLLGGSGHDLLDGRDGDDWIDGGDDADLILTGKGKDVVYGGAGGDLVRVGYKFDMYRDRVDYQDTDPAKIFYNEGAAIGEWLWTGDVDTSTQFYYYVSDNENPTNPNRTQYTIPHPELANFDISFKAQLGKESSPPSYLWWMTSVGATVPSLEPSVDVTMTLGYKMWVWRDIELKQSLKPDPAQLGQPKEFKLSLSNGKWILPAGTNAAGAQVWGGAGDDVIYGANDNDKLQGDTGNDLLVGYDGNDELAGGDGKDSLSGGDGRDLLDGGIDADQLIGGLGADVIYGGTGDDQLVGDAPYQLETKDYPKALNRNAMGGDFLDGGAGKDTLWGDHGDDLLYGGTENDLVFGGEGDDRAFGDQGDDTLWGNAGGDHLDGGLGKDVLLGGDGGDLLQGGSGEDKLEGGADDDRLDGGDDKDLLVGGAGSDQLRGDLGDDVLQGDAGGSADGADILEGGAGNDQLVGGGGSDRYVFNIGDGKDVITDDGAGGARNMLLFKFSADEGRVKLQSSGKDLLVTYGSTDSILVKGYYVSKAFGLGFEGVSADDSDRGEAQRPIESIVFEDGTVWTTEDILAMAPPPEEPPATEDPYANLAPLYFINSLLSREETQAAGKHTLSFSFSNVPTPGATGAALFTAEQQQAVREALACYSDVLNLSFTEVASGTASDLTFYLDDLASAEKSAYSGYAEPSTGAIHFNSTLYSEQLLDEFGQLVTRGSLSKGSAGFPIILHEVGHALGLKHPFEGPTLPAREDNWDNTLMSYTGGTRMPTELAAFDVAALQSLYGVAGSRNAGDNRYGLSDRFIADSGGVDTVDASAETQDVTIQLAPGSWNYRGAKSTSILADGQSFIGLTTQIEHAVGGSGNDTLSGSDGANSLRGGAGTDTLSGLKGSDTLEGGAGADTYFFALGDGADTVVDSGADSKLVFDKGVSLASLDYVDGQLRYGALGDAITVSINEIASVAMDEGTLSGDVLRQMLVGDVTLAEGDVNGQLLGSANRNLTGNALDNLLTGNAGRNLIVGGAGKDTLKGAAGDDSLQGGGGDDTLDGGAGNDQLYGGSATEAGGGNDTYLFGRGSGQDTLFESLTDADQDRVRFVGLTEADVDFSSRGSDLVIQVKGSDEQLTIAGYFASAEARTVESLEFEGGLVLDKAAVSTRLTTNFIGTAGDDTLTGSALADRIEGAAGNDSLSGQLGDDTLIGGAGNDTLEGGAGNDLLYGGNSTDNGGGNDLYLFGRGSGQDTIFESLTEADQDRIRLVGVSERDVAFQNVGGDLLISIEGTDDRLRVVGYFSSGSARTVETIQFGSGTVLDKTAVSRRLPILLNGTAGNDTLKGTSGNERISGADGNDDLSGNDGNDTLIGGAGNDFVMGNGGADTYVFRRGDGQDVLFDSPDYLDGGNADRLQFGPGIALSDLVLTAVADLPSDNPDFKNTDGLNSTALLVQLRDSTDRLLVRDFFTDTGFIEEFAFADGTVCTEAQLLELVKKPVGTDGSEAVRGGAGADLVRGLGGDDVLRGLGGDDTLEGGDGNDKLLGDQGNDSLLGGAGKDTLIGGAGNDRLEGGDGLDQLNGGDGDDLLISRGDDDRLSGGQGNDTLDSGIGGLSTGNATFYGDQGSDTFILRAGMGRIYLTVNEDDPTAVDVIQMPDFKLDDVLITQNGSSLIITSKANPKDVATIAGPWKNGSTSTMVLDSIKFADGTELTTDQLIRLSLTGTPNSDRLKGSDLGDTMDGGGGYDLLYGQDGDDLIRGGTGNDSLYGMRGSDTLEGGEGDDELYGTGEGISVGDGSNLLVGGAGNDKNVGGLGNDTYVFGRGDGYDSIEDTQGGSDVLKFGVGVLPTDVQLVRDGNDLVAVIDGSSTQARIKGFYGVANRPVESMVFSNGVSWDLAKIESLAISGTVNSLTGTAGDDVFVVDNASDTITEAANAGIDEVRSSVTYTLPNNVENFTATGLLNLVIQGNDGDNVLRGNVGNNVFRGSKGNDQVFGGLGDDTYYIEQGTKGLVITELADEGMDTLLQLDGDWGWSWCDVTLPANVERLIMGASSTTWSNGFKEDIPRYGTGNVLDNYISGDRAAANYLDGLQGRDTLVGGSCSDVFAVDREDDVVVDGYANEKGDVNTAVRLFRDAEIVFGTGDLVVSTAARYTLSANIENLFLKGISPANGTGNSLANVIVGNDAVNRIDGGGGDDKLFDNAYRTNDWGNPASPDAYASDSDTLLGGEGNDQLTAFNGNDSLEGGAGDDVLTARAGRTVFVGGLDNDLLQGGGQGATYRYARGDGNDTIDCTTFVGGNGKDALEFGPGINAADVTLEQTGTNNADLLLRVAGGGSVLVKSYFKVTEADANYRGNALDSIRFADGTAWKPNAVLIKLGLPHDVEGTEGNDVLLGDAGVNEIHAYGGDDQISGDAGNDRLYGDAGTDTISGGTGNDLLAGGAGSDVYRFSRGDGVDVIQELALVAEANTLEFGPGIRPADIVFTRADSRTPSYAEPRGNSLVLSIKGSTDQVVIENYFAREDWSNANLPLTTIRFTADGNTWTPAQFASLARWKVGSAGNDTLSTGTDGGLLEGLAGNDSLKGSDYADTLFGGAGNDTLDGGRGADSLVGGDGDDTYLNPEDQALIVEGVDGGFDTLVGRNDLRGLANVEGLVANPVAWLIYGNELGNRITGNADDNKIYGGAGNDTLDGGSGGLDELRGEAGDDTYLIKDTAKNALVSEQANEGVDTIINQDLSSVNYVISLGANIENYRWEVGAAHNINGNELDNQITGGGGADSLFGGAGNDTLIGNGGNDSLQGDAGNDSLVGGDGRDSLYGGVGNDTLDGGTGDDFLVGGEGTDVYLWGRGSGSDEISGSVSDLTDCVKLTGGLLEADLLVGASGASGLDLRLSVRGISEVLTVTNFFAAGSQMTLAMADGLVLDVAAVRAKLSFEGTAGDDFIAGTAAADRLDGKGGQDTLQGGAGQDTYVIHSGLETINDPDSDSIILLASDLPPGMGYRTSSAARVELMEGSLATISIDGSNPVTLVGNADGNQMSGGAGNDTLVGNGGNDTLTGGAGYDTYRVRLDDGLTIVNESQGLGDGGELKLSAAAPGTSVQLWVSSVDGSLNIEQNGELRVKVGGFQVGNDLAQRPINSITLPDGTVLTGDLLSGAAFGRSGNGNDELMGSAHDEVLWGLGGSDTLHGGGRDWLVGGDGADRYVIDGTTLQSLYIEDNWADAGSASSIKLEGMQATDVRVANMYGLLVVYRSTDGAEILLSGWNDANPTGAINSLQSLTFADGTVWTQAQLLSKMDMTVVSSGVDYWQGGAGADVVDLMAGNDYAAGGGGDDSLAGGDGNDLMQGGDGADTLLGGEGNDSLQGEAGDDLLIGGLGNDEFTDAGHGNDVFDGGEGDDTLYASNFGQEKSVVLAWTGEGQDAISGDVHGYVDAGAGDDTVSTTSQRPLFLVAGKGNDDLSIGSDVVIAAFNRGDGQDRFSDAGSYDPVQDAETKIRVLSLGGGIRLSDIQLSFPEGDGCVIDLGSGDLIQLVRSPARCAPTRLQLIEQGVVRVFDLTAVAAAYDVWRSNGGEANGPFDARAQLLAHEQVLSANTAYGGQMAVDYATGRLHTRADAASLLPFFDRADRLLVPVAYAGTGVNGTANADLLTGTAEADVMNGLAGNDTLDGGLGADTMAGGAGDDRFLVDNTGDVVVEQPGEGFDTVRASVSYVLPDEVEVLELQGTASINGKGNAGSNRVVGNPGANLLDGGAGADTLIGGLGNDVYVVDDAADVVTENAGEGTDTVQAWISRGLDTDVENLSLMGTADLAGTGNALNNVLTGNAGANRLDGGAGVDVLQGGAGNDTYVVDSTTDTLTELAGEGQDAVESTVSYTLGANLEKLTLMGVAAINGTGNELANTLNGNAGNNLLDGGTGADTMAGGAGDDTYTVDNAGDVVSEGTSAGNDLVKTSLSLTLAANVERLLLTGSANLNGTGNALGNTLTGNAGANTLDGGAGSDTLIGGAGDDIYVVDVLGDQITENLNEGTDTVQASLTWTLGTNLENLTLLGNAGNAGTGNELNNVITGNSGSNKLTGNAGNDTLDGGAGADTLLGGAGDDVYYVDAGTDVVTENTAEGTDTIFTSIGRNLDMNVENLTLTGTGNGNLTGNGLGNVLTGNAGVNRIEGGAGLDTLVGGAGDDTYVVDTATDTITELVGGGTDTVESSVSQTLSANVEKLVLTSTGSTTGTGNDLANTLTGNSGANILDGGTGADTLIGGAGDDVYIVDQAGDVVTEKAAEGTDTVKSSVTITALAAEVEKLVLTGSANLNGTGNALANTLTGNAGANILDGGAGLDTMTGGAGDDTYLVDTLGEVVTELLGEGTDTVRASLSWVLSSNVENLVLLGTAGNTATGNTLNNVLTGNSGANRFDGGAGIDTLIGGAGDDVYVVDTATDVITELANEGTDTVEASVSVTLAANVEKLVLTSTGSTSGTGNDLANTLTGNAGNNTLDGGLGADNLIGGAGDDTYIVDNVGDVVTELAAGGNDTLKASVSIASLAAEVERLVLTGTSNLNGTGNALANALTGNAGANILDGGAGLDTMTGGAGDDTYLVDVSGEVVTELAGEGTDTVKSAVSWSLAANLENLTLLGTAGNTATGNSIANVLTGNAGANALVGLDGNDTLDGGAGADTLTGGTGADTYVFGKGAGTDLIVENDSTAGVKDVVSLGVTKSELKFTRSGNNLVASINGTTDSLTLQDWYLGTQYQVEEFRFSNAEVLTNAQVQALVVAMAGFGGAASLGVLGEPLRQQHPVQLAAAAL</sequence>
<feature type="compositionally biased region" description="Low complexity" evidence="9">
    <location>
        <begin position="942"/>
        <end position="960"/>
    </location>
</feature>
<dbReference type="Pfam" id="PF06594">
    <property type="entry name" value="HCBP_related"/>
    <property type="match status" value="7"/>
</dbReference>
<evidence type="ECO:0000256" key="2">
    <source>
        <dbReference type="ARBA" id="ARBA00009490"/>
    </source>
</evidence>
<gene>
    <name evidence="11" type="ORF">ABDJ40_13280</name>
</gene>
<comment type="subcellular location">
    <subcellularLocation>
        <location evidence="1">Secreted</location>
    </subcellularLocation>
</comment>
<dbReference type="PROSITE" id="PS00330">
    <property type="entry name" value="HEMOLYSIN_CALCIUM"/>
    <property type="match status" value="39"/>
</dbReference>
<dbReference type="InterPro" id="IPR034033">
    <property type="entry name" value="Serralysin-like"/>
</dbReference>
<feature type="region of interest" description="Disordered" evidence="9">
    <location>
        <begin position="792"/>
        <end position="823"/>
    </location>
</feature>
<feature type="region of interest" description="Disordered" evidence="9">
    <location>
        <begin position="2018"/>
        <end position="2049"/>
    </location>
</feature>
<dbReference type="SUPFAM" id="SSF51120">
    <property type="entry name" value="beta-Roll"/>
    <property type="match status" value="30"/>
</dbReference>
<feature type="compositionally biased region" description="Gly residues" evidence="9">
    <location>
        <begin position="2025"/>
        <end position="2038"/>
    </location>
</feature>
<evidence type="ECO:0000256" key="1">
    <source>
        <dbReference type="ARBA" id="ARBA00004613"/>
    </source>
</evidence>
<feature type="region of interest" description="Disordered" evidence="9">
    <location>
        <begin position="1382"/>
        <end position="1432"/>
    </location>
</feature>
<dbReference type="InterPro" id="IPR001818">
    <property type="entry name" value="Pept_M10_metallopeptidase"/>
</dbReference>
<dbReference type="SMART" id="SM00235">
    <property type="entry name" value="ZnMc"/>
    <property type="match status" value="1"/>
</dbReference>
<dbReference type="InterPro" id="IPR001343">
    <property type="entry name" value="Hemolysn_Ca-bd"/>
</dbReference>
<evidence type="ECO:0000259" key="10">
    <source>
        <dbReference type="SMART" id="SM00235"/>
    </source>
</evidence>
<dbReference type="PANTHER" id="PTHR38340">
    <property type="entry name" value="S-LAYER PROTEIN"/>
    <property type="match status" value="1"/>
</dbReference>
<dbReference type="InterPro" id="IPR024079">
    <property type="entry name" value="MetalloPept_cat_dom_sf"/>
</dbReference>
<keyword evidence="6" id="KW-0378">Hydrolase</keyword>
<evidence type="ECO:0000256" key="8">
    <source>
        <dbReference type="ARBA" id="ARBA00022837"/>
    </source>
</evidence>
<keyword evidence="7" id="KW-0862">Zinc</keyword>
<reference evidence="11 12" key="1">
    <citation type="submission" date="2024-05" db="EMBL/GenBank/DDBJ databases">
        <title>Roseateles sp. 2.12 16S ribosomal RNA gene Genome sequencing and assembly.</title>
        <authorList>
            <person name="Woo H."/>
        </authorList>
    </citation>
    <scope>NUCLEOTIDE SEQUENCE [LARGE SCALE GENOMIC DNA]</scope>
    <source>
        <strain evidence="11 12">2.12</strain>
    </source>
</reference>
<evidence type="ECO:0000256" key="3">
    <source>
        <dbReference type="ARBA" id="ARBA00022525"/>
    </source>
</evidence>
<feature type="region of interest" description="Disordered" evidence="9">
    <location>
        <begin position="2741"/>
        <end position="2761"/>
    </location>
</feature>
<evidence type="ECO:0000313" key="12">
    <source>
        <dbReference type="Proteomes" id="UP001462640"/>
    </source>
</evidence>
<dbReference type="InterPro" id="IPR029058">
    <property type="entry name" value="AB_hydrolase_fold"/>
</dbReference>
<feature type="region of interest" description="Disordered" evidence="9">
    <location>
        <begin position="2317"/>
        <end position="2341"/>
    </location>
</feature>
<name>A0ABV0GFC0_9BURK</name>
<keyword evidence="4" id="KW-0645">Protease</keyword>
<comment type="similarity">
    <text evidence="2">Belongs to the peptidase M10B family.</text>
</comment>
<dbReference type="Gene3D" id="3.40.390.10">
    <property type="entry name" value="Collagenase (Catalytic Domain)"/>
    <property type="match status" value="1"/>
</dbReference>
<dbReference type="PRINTS" id="PR00313">
    <property type="entry name" value="CABNDNGRPT"/>
</dbReference>
<accession>A0ABV0GFC0</accession>
<dbReference type="Gene3D" id="2.150.10.10">
    <property type="entry name" value="Serralysin-like metalloprotease, C-terminal"/>
    <property type="match status" value="32"/>
</dbReference>
<dbReference type="InterPro" id="IPR006026">
    <property type="entry name" value="Peptidase_Metallo"/>
</dbReference>
<dbReference type="InterPro" id="IPR018511">
    <property type="entry name" value="Hemolysin-typ_Ca-bd_CS"/>
</dbReference>
<keyword evidence="3" id="KW-0964">Secreted</keyword>
<organism evidence="11 12">
    <name type="scientific">Roseateles flavus</name>
    <dbReference type="NCBI Taxonomy" id="3149041"/>
    <lineage>
        <taxon>Bacteria</taxon>
        <taxon>Pseudomonadati</taxon>
        <taxon>Pseudomonadota</taxon>
        <taxon>Betaproteobacteria</taxon>
        <taxon>Burkholderiales</taxon>
        <taxon>Sphaerotilaceae</taxon>
        <taxon>Roseateles</taxon>
    </lineage>
</organism>
<evidence type="ECO:0000313" key="11">
    <source>
        <dbReference type="EMBL" id="MEO3713732.1"/>
    </source>
</evidence>
<dbReference type="Pfam" id="PF00413">
    <property type="entry name" value="Peptidase_M10"/>
    <property type="match status" value="1"/>
</dbReference>
<comment type="caution">
    <text evidence="11">The sequence shown here is derived from an EMBL/GenBank/DDBJ whole genome shotgun (WGS) entry which is preliminary data.</text>
</comment>
<feature type="domain" description="Peptidase metallopeptidase" evidence="10">
    <location>
        <begin position="1597"/>
        <end position="1775"/>
    </location>
</feature>
<dbReference type="InterPro" id="IPR011049">
    <property type="entry name" value="Serralysin-like_metalloprot_C"/>
</dbReference>
<evidence type="ECO:0000256" key="4">
    <source>
        <dbReference type="ARBA" id="ARBA00022670"/>
    </source>
</evidence>
<feature type="compositionally biased region" description="Acidic residues" evidence="9">
    <location>
        <begin position="802"/>
        <end position="813"/>
    </location>
</feature>
<dbReference type="CDD" id="cd04277">
    <property type="entry name" value="ZnMc_serralysin_like"/>
    <property type="match status" value="1"/>
</dbReference>
<feature type="compositionally biased region" description="Basic and acidic residues" evidence="9">
    <location>
        <begin position="1390"/>
        <end position="1411"/>
    </location>
</feature>
<dbReference type="InterPro" id="IPR050557">
    <property type="entry name" value="RTX_toxin/Mannuronan_C5-epim"/>
</dbReference>
<dbReference type="PANTHER" id="PTHR38340:SF1">
    <property type="entry name" value="S-LAYER PROTEIN"/>
    <property type="match status" value="1"/>
</dbReference>
<evidence type="ECO:0000256" key="9">
    <source>
        <dbReference type="SAM" id="MobiDB-lite"/>
    </source>
</evidence>
<feature type="region of interest" description="Disordered" evidence="9">
    <location>
        <begin position="942"/>
        <end position="972"/>
    </location>
</feature>
<keyword evidence="5" id="KW-0479">Metal-binding</keyword>
<dbReference type="SUPFAM" id="SSF55486">
    <property type="entry name" value="Metalloproteases ('zincins'), catalytic domain"/>
    <property type="match status" value="1"/>
</dbReference>
<dbReference type="SUPFAM" id="SSF53474">
    <property type="entry name" value="alpha/beta-Hydrolases"/>
    <property type="match status" value="1"/>
</dbReference>
<protein>
    <submittedName>
        <fullName evidence="11">Calcium-binding protein</fullName>
    </submittedName>
</protein>
<dbReference type="EMBL" id="JBDPZC010000005">
    <property type="protein sequence ID" value="MEO3713732.1"/>
    <property type="molecule type" value="Genomic_DNA"/>
</dbReference>
<feature type="region of interest" description="Disordered" evidence="9">
    <location>
        <begin position="2545"/>
        <end position="2583"/>
    </location>
</feature>
<evidence type="ECO:0000256" key="7">
    <source>
        <dbReference type="ARBA" id="ARBA00022833"/>
    </source>
</evidence>
<dbReference type="Pfam" id="PF00353">
    <property type="entry name" value="HemolysinCabind"/>
    <property type="match status" value="48"/>
</dbReference>
<dbReference type="InterPro" id="IPR010566">
    <property type="entry name" value="Haemolys_ca-bd"/>
</dbReference>
<dbReference type="Proteomes" id="UP001462640">
    <property type="component" value="Unassembled WGS sequence"/>
</dbReference>
<evidence type="ECO:0000256" key="6">
    <source>
        <dbReference type="ARBA" id="ARBA00022801"/>
    </source>
</evidence>
<evidence type="ECO:0000256" key="5">
    <source>
        <dbReference type="ARBA" id="ARBA00022723"/>
    </source>
</evidence>
<keyword evidence="12" id="KW-1185">Reference proteome</keyword>
<dbReference type="RefSeq" id="WP_347610385.1">
    <property type="nucleotide sequence ID" value="NZ_JBDPZC010000005.1"/>
</dbReference>